<dbReference type="RefSeq" id="WP_183017397.1">
    <property type="nucleotide sequence ID" value="NZ_CP120956.1"/>
</dbReference>
<organism evidence="1 2">
    <name type="scientific">Delftia tsuruhatensis</name>
    <dbReference type="NCBI Taxonomy" id="180282"/>
    <lineage>
        <taxon>Bacteria</taxon>
        <taxon>Pseudomonadati</taxon>
        <taxon>Pseudomonadota</taxon>
        <taxon>Betaproteobacteria</taxon>
        <taxon>Burkholderiales</taxon>
        <taxon>Comamonadaceae</taxon>
        <taxon>Delftia</taxon>
    </lineage>
</organism>
<proteinExistence type="predicted"/>
<dbReference type="Proteomes" id="UP001219066">
    <property type="component" value="Chromosome"/>
</dbReference>
<gene>
    <name evidence="1" type="ORF">PYR84_11700</name>
</gene>
<accession>A0AAX3STT3</accession>
<dbReference type="EMBL" id="CP120956">
    <property type="protein sequence ID" value="WFF83323.1"/>
    <property type="molecule type" value="Genomic_DNA"/>
</dbReference>
<name>A0AAX3STT3_9BURK</name>
<reference evidence="1" key="1">
    <citation type="submission" date="2023-03" db="EMBL/GenBank/DDBJ databases">
        <title>Synergistic degradation of erythromycin by symbiotic bacteria Ery-6A and Ery-6B and application in simulated water remediation.</title>
        <authorList>
            <person name="Xu S."/>
        </authorList>
    </citation>
    <scope>NUCLEOTIDE SEQUENCE</scope>
    <source>
        <strain evidence="1">Ery-6A</strain>
    </source>
</reference>
<protein>
    <submittedName>
        <fullName evidence="1">Uncharacterized protein</fullName>
    </submittedName>
</protein>
<evidence type="ECO:0000313" key="2">
    <source>
        <dbReference type="Proteomes" id="UP001219066"/>
    </source>
</evidence>
<dbReference type="AlphaFoldDB" id="A0AAX3STT3"/>
<evidence type="ECO:0000313" key="1">
    <source>
        <dbReference type="EMBL" id="WFF83323.1"/>
    </source>
</evidence>
<sequence length="88" mass="9069">MIGTQPTGAIDGVQISAVSHEGLSVSINGKPGRLAIISEDGQVIAAGKDVAREAQAVAVNCYRNFLQGKGFLRILSKPIQPGAVDAPE</sequence>